<dbReference type="InterPro" id="IPR036390">
    <property type="entry name" value="WH_DNA-bd_sf"/>
</dbReference>
<dbReference type="SUPFAM" id="SSF46785">
    <property type="entry name" value="Winged helix' DNA-binding domain"/>
    <property type="match status" value="1"/>
</dbReference>
<evidence type="ECO:0000313" key="2">
    <source>
        <dbReference type="EMBL" id="BDZ39370.1"/>
    </source>
</evidence>
<feature type="region of interest" description="Disordered" evidence="1">
    <location>
        <begin position="134"/>
        <end position="157"/>
    </location>
</feature>
<name>A0ABM8FV34_9MICO</name>
<protein>
    <submittedName>
        <fullName evidence="2">Transcriptional regulator</fullName>
    </submittedName>
</protein>
<dbReference type="Proteomes" id="UP001321543">
    <property type="component" value="Chromosome"/>
</dbReference>
<dbReference type="InterPro" id="IPR036388">
    <property type="entry name" value="WH-like_DNA-bd_sf"/>
</dbReference>
<reference evidence="3" key="1">
    <citation type="journal article" date="2019" name="Int. J. Syst. Evol. Microbiol.">
        <title>The Global Catalogue of Microorganisms (GCM) 10K type strain sequencing project: providing services to taxonomists for standard genome sequencing and annotation.</title>
        <authorList>
            <consortium name="The Broad Institute Genomics Platform"/>
            <consortium name="The Broad Institute Genome Sequencing Center for Infectious Disease"/>
            <person name="Wu L."/>
            <person name="Ma J."/>
        </authorList>
    </citation>
    <scope>NUCLEOTIDE SEQUENCE [LARGE SCALE GENOMIC DNA]</scope>
    <source>
        <strain evidence="3">NBRC 106310</strain>
    </source>
</reference>
<dbReference type="Pfam" id="PF13412">
    <property type="entry name" value="HTH_24"/>
    <property type="match status" value="1"/>
</dbReference>
<evidence type="ECO:0000256" key="1">
    <source>
        <dbReference type="SAM" id="MobiDB-lite"/>
    </source>
</evidence>
<organism evidence="2 3">
    <name type="scientific">Microbacterium suwonense</name>
    <dbReference type="NCBI Taxonomy" id="683047"/>
    <lineage>
        <taxon>Bacteria</taxon>
        <taxon>Bacillati</taxon>
        <taxon>Actinomycetota</taxon>
        <taxon>Actinomycetes</taxon>
        <taxon>Micrococcales</taxon>
        <taxon>Microbacteriaceae</taxon>
        <taxon>Microbacterium</taxon>
    </lineage>
</organism>
<gene>
    <name evidence="2" type="ORF">GCM10025863_19840</name>
</gene>
<keyword evidence="3" id="KW-1185">Reference proteome</keyword>
<accession>A0ABM8FV34</accession>
<dbReference type="Gene3D" id="1.10.10.10">
    <property type="entry name" value="Winged helix-like DNA-binding domain superfamily/Winged helix DNA-binding domain"/>
    <property type="match status" value="1"/>
</dbReference>
<dbReference type="EMBL" id="AP027728">
    <property type="protein sequence ID" value="BDZ39370.1"/>
    <property type="molecule type" value="Genomic_DNA"/>
</dbReference>
<sequence>MRRGSSTRERILREIESRGSASTAEVVAATGLHENTIREHLERLRRDGRLRRIRAQAHGRGRPGWRWEAPRADVVNPYAGLALALADSLIHVSDDPVAQARASGIRWGTEIAAERTDAEDDARALVVDLMREQGFAPEETGPEGAGPEEAGAERPGDDPIVLRRCPLLAAAARRTDVVCAVHEGMVAGIARSRDEHADAELLPLRADGGCVLHLRAAS</sequence>
<proteinExistence type="predicted"/>
<evidence type="ECO:0000313" key="3">
    <source>
        <dbReference type="Proteomes" id="UP001321543"/>
    </source>
</evidence>